<organism evidence="11 12">
    <name type="scientific">Futiania mangrovi</name>
    <dbReference type="NCBI Taxonomy" id="2959716"/>
    <lineage>
        <taxon>Bacteria</taxon>
        <taxon>Pseudomonadati</taxon>
        <taxon>Pseudomonadota</taxon>
        <taxon>Alphaproteobacteria</taxon>
        <taxon>Futianiales</taxon>
        <taxon>Futianiaceae</taxon>
        <taxon>Futiania</taxon>
    </lineage>
</organism>
<proteinExistence type="inferred from homology"/>
<keyword evidence="12" id="KW-1185">Reference proteome</keyword>
<dbReference type="PROSITE" id="PS51722">
    <property type="entry name" value="G_TR_2"/>
    <property type="match status" value="1"/>
</dbReference>
<dbReference type="InterPro" id="IPR004548">
    <property type="entry name" value="PrfC"/>
</dbReference>
<dbReference type="InterPro" id="IPR053905">
    <property type="entry name" value="EF-G-like_DII"/>
</dbReference>
<name>A0A9J6P8F3_9PROT</name>
<evidence type="ECO:0000313" key="12">
    <source>
        <dbReference type="Proteomes" id="UP001055804"/>
    </source>
</evidence>
<dbReference type="InterPro" id="IPR032090">
    <property type="entry name" value="RF3_C"/>
</dbReference>
<dbReference type="Pfam" id="PF00009">
    <property type="entry name" value="GTP_EFTU"/>
    <property type="match status" value="1"/>
</dbReference>
<dbReference type="GO" id="GO:0005829">
    <property type="term" value="C:cytosol"/>
    <property type="evidence" value="ECO:0007669"/>
    <property type="project" value="TreeGrafter"/>
</dbReference>
<gene>
    <name evidence="9" type="primary">prfC</name>
    <name evidence="11" type="ORF">NJQ99_05955</name>
</gene>
<dbReference type="HAMAP" id="MF_00072">
    <property type="entry name" value="Rel_fac_3"/>
    <property type="match status" value="1"/>
</dbReference>
<dbReference type="InterPro" id="IPR027417">
    <property type="entry name" value="P-loop_NTPase"/>
</dbReference>
<comment type="subcellular location">
    <subcellularLocation>
        <location evidence="1 9">Cytoplasm</location>
    </subcellularLocation>
</comment>
<dbReference type="GO" id="GO:0005525">
    <property type="term" value="F:GTP binding"/>
    <property type="evidence" value="ECO:0007669"/>
    <property type="project" value="UniProtKB-UniRule"/>
</dbReference>
<dbReference type="PROSITE" id="PS00301">
    <property type="entry name" value="G_TR_1"/>
    <property type="match status" value="1"/>
</dbReference>
<comment type="function">
    <text evidence="7 9">Increases the formation of ribosomal termination complexes and stimulates activities of RF-1 and RF-2. It binds guanine nucleotides and has strong preference for UGA stop codons. It may interact directly with the ribosome. The stimulation of RF-1 and RF-2 is significantly reduced by GTP and GDP, but not by GMP.</text>
</comment>
<dbReference type="AlphaFoldDB" id="A0A9J6P8F3"/>
<evidence type="ECO:0000256" key="8">
    <source>
        <dbReference type="ARBA" id="ARBA00073639"/>
    </source>
</evidence>
<feature type="binding site" evidence="9">
    <location>
        <begin position="98"/>
        <end position="102"/>
    </location>
    <ligand>
        <name>GTP</name>
        <dbReference type="ChEBI" id="CHEBI:37565"/>
    </ligand>
</feature>
<reference evidence="11" key="1">
    <citation type="submission" date="2022-06" db="EMBL/GenBank/DDBJ databases">
        <title>Isolation and Genomics of Futiania mangrovii gen. nov., sp. nov., a Rare and Metabolically-versatile member in the Class Alphaproteobacteria.</title>
        <authorList>
            <person name="Liu L."/>
            <person name="Huang W.-C."/>
            <person name="Pan J."/>
            <person name="Li J."/>
            <person name="Huang Y."/>
            <person name="Du H."/>
            <person name="Liu Y."/>
            <person name="Li M."/>
        </authorList>
    </citation>
    <scope>NUCLEOTIDE SEQUENCE</scope>
    <source>
        <strain evidence="11">FT118</strain>
    </source>
</reference>
<feature type="binding site" evidence="9">
    <location>
        <begin position="30"/>
        <end position="37"/>
    </location>
    <ligand>
        <name>GTP</name>
        <dbReference type="ChEBI" id="CHEBI:37565"/>
    </ligand>
</feature>
<dbReference type="InterPro" id="IPR041732">
    <property type="entry name" value="RF3_GTP-bd"/>
</dbReference>
<dbReference type="GO" id="GO:0016149">
    <property type="term" value="F:translation release factor activity, codon specific"/>
    <property type="evidence" value="ECO:0007669"/>
    <property type="project" value="UniProtKB-UniRule"/>
</dbReference>
<feature type="binding site" evidence="9">
    <location>
        <begin position="152"/>
        <end position="155"/>
    </location>
    <ligand>
        <name>GTP</name>
        <dbReference type="ChEBI" id="CHEBI:37565"/>
    </ligand>
</feature>
<feature type="domain" description="Tr-type G" evidence="10">
    <location>
        <begin position="21"/>
        <end position="290"/>
    </location>
</feature>
<dbReference type="FunFam" id="3.30.70.3280:FF:000001">
    <property type="entry name" value="Peptide chain release factor 3"/>
    <property type="match status" value="1"/>
</dbReference>
<dbReference type="GO" id="GO:0097216">
    <property type="term" value="F:guanosine tetraphosphate binding"/>
    <property type="evidence" value="ECO:0007669"/>
    <property type="project" value="UniProtKB-ARBA"/>
</dbReference>
<dbReference type="InterPro" id="IPR000795">
    <property type="entry name" value="T_Tr_GTP-bd_dom"/>
</dbReference>
<dbReference type="SUPFAM" id="SSF52540">
    <property type="entry name" value="P-loop containing nucleoside triphosphate hydrolases"/>
    <property type="match status" value="1"/>
</dbReference>
<dbReference type="InterPro" id="IPR038467">
    <property type="entry name" value="RF3_dom_3_sf"/>
</dbReference>
<evidence type="ECO:0000256" key="2">
    <source>
        <dbReference type="ARBA" id="ARBA00009978"/>
    </source>
</evidence>
<comment type="caution">
    <text evidence="11">The sequence shown here is derived from an EMBL/GenBank/DDBJ whole genome shotgun (WGS) entry which is preliminary data.</text>
</comment>
<dbReference type="PANTHER" id="PTHR43556:SF2">
    <property type="entry name" value="PEPTIDE CHAIN RELEASE FACTOR RF3"/>
    <property type="match status" value="1"/>
</dbReference>
<evidence type="ECO:0000256" key="4">
    <source>
        <dbReference type="ARBA" id="ARBA00022741"/>
    </source>
</evidence>
<dbReference type="NCBIfam" id="TIGR00503">
    <property type="entry name" value="prfC"/>
    <property type="match status" value="1"/>
</dbReference>
<dbReference type="SUPFAM" id="SSF54980">
    <property type="entry name" value="EF-G C-terminal domain-like"/>
    <property type="match status" value="1"/>
</dbReference>
<dbReference type="Gene3D" id="3.30.70.3280">
    <property type="entry name" value="Peptide chain release factor 3, domain III"/>
    <property type="match status" value="1"/>
</dbReference>
<dbReference type="InterPro" id="IPR009000">
    <property type="entry name" value="Transl_B-barrel_sf"/>
</dbReference>
<dbReference type="GO" id="GO:0006449">
    <property type="term" value="P:regulation of translational termination"/>
    <property type="evidence" value="ECO:0007669"/>
    <property type="project" value="UniProtKB-UniRule"/>
</dbReference>
<keyword evidence="5 9" id="KW-0648">Protein biosynthesis</keyword>
<evidence type="ECO:0000259" key="10">
    <source>
        <dbReference type="PROSITE" id="PS51722"/>
    </source>
</evidence>
<dbReference type="RefSeq" id="WP_269331872.1">
    <property type="nucleotide sequence ID" value="NZ_JAMZFT010000001.1"/>
</dbReference>
<dbReference type="Proteomes" id="UP001055804">
    <property type="component" value="Unassembled WGS sequence"/>
</dbReference>
<dbReference type="InterPro" id="IPR035647">
    <property type="entry name" value="EFG_III/V"/>
</dbReference>
<keyword evidence="4 9" id="KW-0547">Nucleotide-binding</keyword>
<dbReference type="EMBL" id="JAMZFT010000001">
    <property type="protein sequence ID" value="MCP1335948.1"/>
    <property type="molecule type" value="Genomic_DNA"/>
</dbReference>
<dbReference type="InterPro" id="IPR031157">
    <property type="entry name" value="G_TR_CS"/>
</dbReference>
<evidence type="ECO:0000256" key="1">
    <source>
        <dbReference type="ARBA" id="ARBA00004496"/>
    </source>
</evidence>
<sequence length="541" mass="60246">MTAPLTTLSPEEESALPPEVRRRRTFAIISHPDAGKTTLTEKLLLYGGAIQLAGDVRARGERRRATSDWMKIEQERGISVTASAMAFDYEGHMINLLDTPGHEDFSEDTYRTLTAVDSAVMVIDAAKGIEPQTLKLFEVCRLRDVPIITFVNKMDREARDPFEIIDEIQETLALDVTPASWPIGMGREFLGAYDILNKRVILMDRAGRHERQEGIQVSGLDDPKLADLIPPDKLATLKEQIEMAEGLLPPFDMTAYREGHLTPIYFGSALWSFGVKELLDGLVRFAPPPRPQPTATRAVNPGEDKVTGFVFKIQANMDPKHRDRVAFVRLASGHFRRGMKLLHVRAGKPIAVSSPMLFLAQDRATADEAWAGDIIGIPNHGTLRIGDTLTEGEQLQAVGIPSFAPEVMQVVRADDPLKAKHLQKALTQFAEEGAASVFKTEIGGTFVVGVVGMLQFDVLRERIRQEYDIPVRFEPAPYTAARWIDGEDPKHVEEFKARHKGNLAADHAGAPVFLARSSWDLTKVERDWPDIRLQKTRDHTG</sequence>
<dbReference type="NCBIfam" id="NF001964">
    <property type="entry name" value="PRK00741.1"/>
    <property type="match status" value="1"/>
</dbReference>
<dbReference type="GO" id="GO:0003924">
    <property type="term" value="F:GTPase activity"/>
    <property type="evidence" value="ECO:0007669"/>
    <property type="project" value="InterPro"/>
</dbReference>
<evidence type="ECO:0000256" key="7">
    <source>
        <dbReference type="ARBA" id="ARBA00025017"/>
    </source>
</evidence>
<evidence type="ECO:0000256" key="3">
    <source>
        <dbReference type="ARBA" id="ARBA00022490"/>
    </source>
</evidence>
<dbReference type="Pfam" id="PF22042">
    <property type="entry name" value="EF-G_D2"/>
    <property type="match status" value="1"/>
</dbReference>
<dbReference type="PANTHER" id="PTHR43556">
    <property type="entry name" value="PEPTIDE CHAIN RELEASE FACTOR RF3"/>
    <property type="match status" value="1"/>
</dbReference>
<dbReference type="PRINTS" id="PR00315">
    <property type="entry name" value="ELONGATNFCT"/>
</dbReference>
<dbReference type="InterPro" id="IPR005225">
    <property type="entry name" value="Small_GTP-bd"/>
</dbReference>
<dbReference type="CDD" id="cd04169">
    <property type="entry name" value="RF3"/>
    <property type="match status" value="1"/>
</dbReference>
<keyword evidence="3 9" id="KW-0963">Cytoplasm</keyword>
<evidence type="ECO:0000256" key="5">
    <source>
        <dbReference type="ARBA" id="ARBA00022917"/>
    </source>
</evidence>
<evidence type="ECO:0000256" key="9">
    <source>
        <dbReference type="HAMAP-Rule" id="MF_00072"/>
    </source>
</evidence>
<dbReference type="GO" id="GO:0016150">
    <property type="term" value="F:translation release factor activity, codon nonspecific"/>
    <property type="evidence" value="ECO:0007669"/>
    <property type="project" value="TreeGrafter"/>
</dbReference>
<dbReference type="Pfam" id="PF16658">
    <property type="entry name" value="RF3_C"/>
    <property type="match status" value="1"/>
</dbReference>
<dbReference type="FunFam" id="2.40.30.10:FF:000040">
    <property type="entry name" value="Peptide chain release factor 3"/>
    <property type="match status" value="1"/>
</dbReference>
<evidence type="ECO:0000313" key="11">
    <source>
        <dbReference type="EMBL" id="MCP1335948.1"/>
    </source>
</evidence>
<protein>
    <recommendedName>
        <fullName evidence="8 9">Peptide chain release factor 3</fullName>
        <shortName evidence="9">RF-3</shortName>
    </recommendedName>
</protein>
<dbReference type="NCBIfam" id="TIGR00231">
    <property type="entry name" value="small_GTP"/>
    <property type="match status" value="1"/>
</dbReference>
<dbReference type="SUPFAM" id="SSF50447">
    <property type="entry name" value="Translation proteins"/>
    <property type="match status" value="1"/>
</dbReference>
<keyword evidence="6 9" id="KW-0342">GTP-binding</keyword>
<dbReference type="Gene3D" id="3.40.50.300">
    <property type="entry name" value="P-loop containing nucleotide triphosphate hydrolases"/>
    <property type="match status" value="2"/>
</dbReference>
<comment type="similarity">
    <text evidence="2 9">Belongs to the TRAFAC class translation factor GTPase superfamily. Classic translation factor GTPase family. PrfC subfamily.</text>
</comment>
<dbReference type="FunFam" id="3.40.50.300:FF:000542">
    <property type="entry name" value="Peptide chain release factor 3"/>
    <property type="match status" value="1"/>
</dbReference>
<evidence type="ECO:0000256" key="6">
    <source>
        <dbReference type="ARBA" id="ARBA00023134"/>
    </source>
</evidence>
<accession>A0A9J6P8F3</accession>